<dbReference type="Gene3D" id="1.10.1220.10">
    <property type="entry name" value="Met repressor-like"/>
    <property type="match status" value="1"/>
</dbReference>
<dbReference type="AlphaFoldDB" id="A0A2U2C4F3"/>
<evidence type="ECO:0000313" key="1">
    <source>
        <dbReference type="EMBL" id="PWE26721.1"/>
    </source>
</evidence>
<evidence type="ECO:0000313" key="2">
    <source>
        <dbReference type="Proteomes" id="UP000244940"/>
    </source>
</evidence>
<dbReference type="GeneID" id="94367357"/>
<sequence length="99" mass="11433">MAKQDDYTRYTIRLPTPLYERVKEAAGEASVNSLIVQVLEERYPAPDEDFERLIALLEQAQRLRGGARTDKQREVYDLVIKRVSDEIEKVLFPPPPSDD</sequence>
<protein>
    <recommendedName>
        <fullName evidence="3">Arc-like DNA binding domain-containing protein</fullName>
    </recommendedName>
</protein>
<dbReference type="GO" id="GO:0006355">
    <property type="term" value="P:regulation of DNA-templated transcription"/>
    <property type="evidence" value="ECO:0007669"/>
    <property type="project" value="InterPro"/>
</dbReference>
<dbReference type="Proteomes" id="UP000244940">
    <property type="component" value="Unassembled WGS sequence"/>
</dbReference>
<dbReference type="InterPro" id="IPR010985">
    <property type="entry name" value="Ribbon_hlx_hlx"/>
</dbReference>
<accession>A0A2U2C4F3</accession>
<dbReference type="OrthoDB" id="6890552at2"/>
<name>A0A2U2C4F3_9RHOB</name>
<proteinExistence type="predicted"/>
<dbReference type="SUPFAM" id="SSF47598">
    <property type="entry name" value="Ribbon-helix-helix"/>
    <property type="match status" value="1"/>
</dbReference>
<dbReference type="EMBL" id="QEYD01000017">
    <property type="protein sequence ID" value="PWE26721.1"/>
    <property type="molecule type" value="Genomic_DNA"/>
</dbReference>
<dbReference type="RefSeq" id="WP_109535282.1">
    <property type="nucleotide sequence ID" value="NZ_QEYD01000017.1"/>
</dbReference>
<organism evidence="1 2">
    <name type="scientific">Pararhodobacter marinus</name>
    <dbReference type="NCBI Taxonomy" id="2184063"/>
    <lineage>
        <taxon>Bacteria</taxon>
        <taxon>Pseudomonadati</taxon>
        <taxon>Pseudomonadota</taxon>
        <taxon>Alphaproteobacteria</taxon>
        <taxon>Rhodobacterales</taxon>
        <taxon>Paracoccaceae</taxon>
        <taxon>Pararhodobacter</taxon>
    </lineage>
</organism>
<gene>
    <name evidence="1" type="ORF">C4N9_20905</name>
</gene>
<dbReference type="InterPro" id="IPR013321">
    <property type="entry name" value="Arc_rbn_hlx_hlx"/>
</dbReference>
<evidence type="ECO:0008006" key="3">
    <source>
        <dbReference type="Google" id="ProtNLM"/>
    </source>
</evidence>
<reference evidence="1 2" key="1">
    <citation type="submission" date="2018-05" db="EMBL/GenBank/DDBJ databases">
        <title>Pararhodobacter marina sp. nov., isolated from deep-sea water of the Indian Ocean.</title>
        <authorList>
            <person name="Lai Q.Sr."/>
            <person name="Liu X."/>
            <person name="Shao Z."/>
        </authorList>
    </citation>
    <scope>NUCLEOTIDE SEQUENCE [LARGE SCALE GENOMIC DNA]</scope>
    <source>
        <strain evidence="1 2">CIC4N-9</strain>
    </source>
</reference>
<comment type="caution">
    <text evidence="1">The sequence shown here is derived from an EMBL/GenBank/DDBJ whole genome shotgun (WGS) entry which is preliminary data.</text>
</comment>
<keyword evidence="2" id="KW-1185">Reference proteome</keyword>